<keyword evidence="5" id="KW-1133">Transmembrane helix</keyword>
<comment type="subcellular location">
    <subcellularLocation>
        <location evidence="1">Cell membrane</location>
        <topology evidence="1">Multi-pass membrane protein</topology>
    </subcellularLocation>
</comment>
<comment type="similarity">
    <text evidence="2">Belongs to the DoxX family.</text>
</comment>
<sequence>MILRRIARPMLAAVFVSGGIETLRNPQPRVETAEPAVDKATDQVLDKLPDQALDKVPDKVLERVPTDTESLVKINAAAQIGAGIALALGKFPRLSALVLAGSVVPTTFTSHRYWEKEDSGERAQQQVQFFKNVSLLGGLLLAAVDTHGKPSAAWRAKHAAKVAANSARGTASSARDTVSSVLPG</sequence>
<evidence type="ECO:0000256" key="3">
    <source>
        <dbReference type="ARBA" id="ARBA00022475"/>
    </source>
</evidence>
<organism evidence="7 8">
    <name type="scientific">Actinophytocola glycyrrhizae</name>
    <dbReference type="NCBI Taxonomy" id="2044873"/>
    <lineage>
        <taxon>Bacteria</taxon>
        <taxon>Bacillati</taxon>
        <taxon>Actinomycetota</taxon>
        <taxon>Actinomycetes</taxon>
        <taxon>Pseudonocardiales</taxon>
        <taxon>Pseudonocardiaceae</taxon>
    </lineage>
</organism>
<evidence type="ECO:0000256" key="5">
    <source>
        <dbReference type="ARBA" id="ARBA00022989"/>
    </source>
</evidence>
<protein>
    <submittedName>
        <fullName evidence="7">DoxX family membrane protein</fullName>
    </submittedName>
</protein>
<accession>A0ABV9S1F7</accession>
<evidence type="ECO:0000256" key="6">
    <source>
        <dbReference type="ARBA" id="ARBA00023136"/>
    </source>
</evidence>
<evidence type="ECO:0000256" key="2">
    <source>
        <dbReference type="ARBA" id="ARBA00006679"/>
    </source>
</evidence>
<keyword evidence="8" id="KW-1185">Reference proteome</keyword>
<proteinExistence type="inferred from homology"/>
<dbReference type="PANTHER" id="PTHR33452:SF1">
    <property type="entry name" value="INNER MEMBRANE PROTEIN YPHA-RELATED"/>
    <property type="match status" value="1"/>
</dbReference>
<reference evidence="8" key="1">
    <citation type="journal article" date="2019" name="Int. J. Syst. Evol. Microbiol.">
        <title>The Global Catalogue of Microorganisms (GCM) 10K type strain sequencing project: providing services to taxonomists for standard genome sequencing and annotation.</title>
        <authorList>
            <consortium name="The Broad Institute Genomics Platform"/>
            <consortium name="The Broad Institute Genome Sequencing Center for Infectious Disease"/>
            <person name="Wu L."/>
            <person name="Ma J."/>
        </authorList>
    </citation>
    <scope>NUCLEOTIDE SEQUENCE [LARGE SCALE GENOMIC DNA]</scope>
    <source>
        <strain evidence="8">ZS-22-S1</strain>
    </source>
</reference>
<keyword evidence="6" id="KW-0472">Membrane</keyword>
<dbReference type="InterPro" id="IPR051907">
    <property type="entry name" value="DoxX-like_oxidoreductase"/>
</dbReference>
<evidence type="ECO:0000313" key="7">
    <source>
        <dbReference type="EMBL" id="MFC4854643.1"/>
    </source>
</evidence>
<evidence type="ECO:0000256" key="1">
    <source>
        <dbReference type="ARBA" id="ARBA00004651"/>
    </source>
</evidence>
<comment type="caution">
    <text evidence="7">The sequence shown here is derived from an EMBL/GenBank/DDBJ whole genome shotgun (WGS) entry which is preliminary data.</text>
</comment>
<dbReference type="Pfam" id="PF07681">
    <property type="entry name" value="DoxX"/>
    <property type="match status" value="1"/>
</dbReference>
<dbReference type="EMBL" id="JBHSIS010000006">
    <property type="protein sequence ID" value="MFC4854643.1"/>
    <property type="molecule type" value="Genomic_DNA"/>
</dbReference>
<evidence type="ECO:0000256" key="4">
    <source>
        <dbReference type="ARBA" id="ARBA00022692"/>
    </source>
</evidence>
<evidence type="ECO:0000313" key="8">
    <source>
        <dbReference type="Proteomes" id="UP001595859"/>
    </source>
</evidence>
<gene>
    <name evidence="7" type="ORF">ACFPCV_14130</name>
</gene>
<dbReference type="PANTHER" id="PTHR33452">
    <property type="entry name" value="OXIDOREDUCTASE CATD-RELATED"/>
    <property type="match status" value="1"/>
</dbReference>
<dbReference type="InterPro" id="IPR032808">
    <property type="entry name" value="DoxX"/>
</dbReference>
<dbReference type="Proteomes" id="UP001595859">
    <property type="component" value="Unassembled WGS sequence"/>
</dbReference>
<keyword evidence="3" id="KW-1003">Cell membrane</keyword>
<name>A0ABV9S1F7_9PSEU</name>
<dbReference type="RefSeq" id="WP_378056573.1">
    <property type="nucleotide sequence ID" value="NZ_JBHSIS010000006.1"/>
</dbReference>
<keyword evidence="4" id="KW-0812">Transmembrane</keyword>